<proteinExistence type="predicted"/>
<dbReference type="InterPro" id="IPR050276">
    <property type="entry name" value="MshD_Acetyltransferase"/>
</dbReference>
<feature type="domain" description="N-acetyltransferase" evidence="1">
    <location>
        <begin position="71"/>
        <end position="218"/>
    </location>
</feature>
<gene>
    <name evidence="2" type="ORF">ACFFHU_25705</name>
</gene>
<dbReference type="PROSITE" id="PS51186">
    <property type="entry name" value="GNAT"/>
    <property type="match status" value="1"/>
</dbReference>
<evidence type="ECO:0000313" key="2">
    <source>
        <dbReference type="EMBL" id="MFC0567519.1"/>
    </source>
</evidence>
<dbReference type="InterPro" id="IPR000182">
    <property type="entry name" value="GNAT_dom"/>
</dbReference>
<evidence type="ECO:0000313" key="3">
    <source>
        <dbReference type="Proteomes" id="UP001589894"/>
    </source>
</evidence>
<dbReference type="PANTHER" id="PTHR43617">
    <property type="entry name" value="L-AMINO ACID N-ACETYLTRANSFERASE"/>
    <property type="match status" value="1"/>
</dbReference>
<dbReference type="SUPFAM" id="SSF55729">
    <property type="entry name" value="Acyl-CoA N-acyltransferases (Nat)"/>
    <property type="match status" value="1"/>
</dbReference>
<keyword evidence="3" id="KW-1185">Reference proteome</keyword>
<accession>A0ABV6P3G5</accession>
<comment type="caution">
    <text evidence="2">The sequence shown here is derived from an EMBL/GenBank/DDBJ whole genome shotgun (WGS) entry which is preliminary data.</text>
</comment>
<protein>
    <submittedName>
        <fullName evidence="2">GNAT family N-acetyltransferase</fullName>
    </submittedName>
</protein>
<dbReference type="Proteomes" id="UP001589894">
    <property type="component" value="Unassembled WGS sequence"/>
</dbReference>
<evidence type="ECO:0000259" key="1">
    <source>
        <dbReference type="PROSITE" id="PS51186"/>
    </source>
</evidence>
<dbReference type="CDD" id="cd04301">
    <property type="entry name" value="NAT_SF"/>
    <property type="match status" value="1"/>
</dbReference>
<organism evidence="2 3">
    <name type="scientific">Plantactinospora siamensis</name>
    <dbReference type="NCBI Taxonomy" id="555372"/>
    <lineage>
        <taxon>Bacteria</taxon>
        <taxon>Bacillati</taxon>
        <taxon>Actinomycetota</taxon>
        <taxon>Actinomycetes</taxon>
        <taxon>Micromonosporales</taxon>
        <taxon>Micromonosporaceae</taxon>
        <taxon>Plantactinospora</taxon>
    </lineage>
</organism>
<name>A0ABV6P3G5_9ACTN</name>
<dbReference type="Gene3D" id="3.40.630.30">
    <property type="match status" value="1"/>
</dbReference>
<sequence>MPVDHVEDGKRNYASLAPPAVRDYARLRITGQFLGRRQHQAWAASMAAMTGETPSDRRSSISAPAAATVAVRLERMTEEEFGSWKADAEVHFARSVTRSGVPAEAAASEAADTFRSLLPDGAATAGHHLWYAYDGDRRVGFLWLRLTGATAFVYNIAVEQDQRRKGYGGAIMEAGERWSRANGAATIGLHVFTHNHGARELYRQIGYVETGRRLSKCL</sequence>
<dbReference type="RefSeq" id="WP_377342822.1">
    <property type="nucleotide sequence ID" value="NZ_JBHLUE010000026.1"/>
</dbReference>
<dbReference type="EMBL" id="JBHLUE010000026">
    <property type="protein sequence ID" value="MFC0567519.1"/>
    <property type="molecule type" value="Genomic_DNA"/>
</dbReference>
<dbReference type="Pfam" id="PF00583">
    <property type="entry name" value="Acetyltransf_1"/>
    <property type="match status" value="1"/>
</dbReference>
<dbReference type="PANTHER" id="PTHR43617:SF34">
    <property type="entry name" value="PUTATIVE-RELATED"/>
    <property type="match status" value="1"/>
</dbReference>
<reference evidence="2 3" key="1">
    <citation type="submission" date="2024-09" db="EMBL/GenBank/DDBJ databases">
        <authorList>
            <person name="Sun Q."/>
            <person name="Mori K."/>
        </authorList>
    </citation>
    <scope>NUCLEOTIDE SEQUENCE [LARGE SCALE GENOMIC DNA]</scope>
    <source>
        <strain evidence="2 3">TBRC 2205</strain>
    </source>
</reference>
<dbReference type="InterPro" id="IPR016181">
    <property type="entry name" value="Acyl_CoA_acyltransferase"/>
</dbReference>